<reference evidence="5" key="2">
    <citation type="submission" date="2018-05" db="EMBL/GenBank/DDBJ databases">
        <title>OmerRS3 (Oryza meridionalis Reference Sequence Version 3).</title>
        <authorList>
            <person name="Zhang J."/>
            <person name="Kudrna D."/>
            <person name="Lee S."/>
            <person name="Talag J."/>
            <person name="Welchert J."/>
            <person name="Wing R.A."/>
        </authorList>
    </citation>
    <scope>NUCLEOTIDE SEQUENCE [LARGE SCALE GENOMIC DNA]</scope>
    <source>
        <strain evidence="5">cv. OR44</strain>
    </source>
</reference>
<dbReference type="InterPro" id="IPR000863">
    <property type="entry name" value="Sulfotransferase_dom"/>
</dbReference>
<dbReference type="GO" id="GO:0008146">
    <property type="term" value="F:sulfotransferase activity"/>
    <property type="evidence" value="ECO:0007669"/>
    <property type="project" value="InterPro"/>
</dbReference>
<keyword evidence="6" id="KW-1185">Reference proteome</keyword>
<protein>
    <recommendedName>
        <fullName evidence="3">Sulfotransferase</fullName>
        <ecNumber evidence="3">2.8.2.-</ecNumber>
    </recommendedName>
</protein>
<dbReference type="EC" id="2.8.2.-" evidence="3"/>
<evidence type="ECO:0000313" key="5">
    <source>
        <dbReference type="EnsemblPlants" id="OMERI12G05660.1"/>
    </source>
</evidence>
<reference evidence="5" key="1">
    <citation type="submission" date="2015-04" db="UniProtKB">
        <authorList>
            <consortium name="EnsemblPlants"/>
        </authorList>
    </citation>
    <scope>IDENTIFICATION</scope>
</reference>
<dbReference type="Pfam" id="PF00685">
    <property type="entry name" value="Sulfotransfer_1"/>
    <property type="match status" value="2"/>
</dbReference>
<dbReference type="eggNOG" id="KOG1584">
    <property type="taxonomic scope" value="Eukaryota"/>
</dbReference>
<keyword evidence="2 3" id="KW-0808">Transferase</keyword>
<evidence type="ECO:0000313" key="6">
    <source>
        <dbReference type="Proteomes" id="UP000008021"/>
    </source>
</evidence>
<evidence type="ECO:0000256" key="1">
    <source>
        <dbReference type="ARBA" id="ARBA00005771"/>
    </source>
</evidence>
<evidence type="ECO:0000256" key="3">
    <source>
        <dbReference type="RuleBase" id="RU361155"/>
    </source>
</evidence>
<organism evidence="5">
    <name type="scientific">Oryza meridionalis</name>
    <dbReference type="NCBI Taxonomy" id="40149"/>
    <lineage>
        <taxon>Eukaryota</taxon>
        <taxon>Viridiplantae</taxon>
        <taxon>Streptophyta</taxon>
        <taxon>Embryophyta</taxon>
        <taxon>Tracheophyta</taxon>
        <taxon>Spermatophyta</taxon>
        <taxon>Magnoliopsida</taxon>
        <taxon>Liliopsida</taxon>
        <taxon>Poales</taxon>
        <taxon>Poaceae</taxon>
        <taxon>BOP clade</taxon>
        <taxon>Oryzoideae</taxon>
        <taxon>Oryzeae</taxon>
        <taxon>Oryzinae</taxon>
        <taxon>Oryza</taxon>
    </lineage>
</organism>
<dbReference type="SUPFAM" id="SSF52540">
    <property type="entry name" value="P-loop containing nucleoside triphosphate hydrolases"/>
    <property type="match status" value="1"/>
</dbReference>
<name>A0A0E0FB47_9ORYZ</name>
<dbReference type="Gene3D" id="3.40.50.300">
    <property type="entry name" value="P-loop containing nucleotide triphosphate hydrolases"/>
    <property type="match status" value="1"/>
</dbReference>
<dbReference type="AlphaFoldDB" id="A0A0E0FB47"/>
<feature type="domain" description="Sulfotransferase" evidence="4">
    <location>
        <begin position="83"/>
        <end position="164"/>
    </location>
</feature>
<dbReference type="InterPro" id="IPR027417">
    <property type="entry name" value="P-loop_NTPase"/>
</dbReference>
<proteinExistence type="inferred from homology"/>
<evidence type="ECO:0000259" key="4">
    <source>
        <dbReference type="Pfam" id="PF00685"/>
    </source>
</evidence>
<dbReference type="EnsemblPlants" id="OMERI12G05660.1">
    <property type="protein sequence ID" value="OMERI12G05660.1"/>
    <property type="gene ID" value="OMERI12G05660"/>
</dbReference>
<comment type="similarity">
    <text evidence="1 3">Belongs to the sulfotransferase 1 family.</text>
</comment>
<feature type="domain" description="Sulfotransferase" evidence="4">
    <location>
        <begin position="184"/>
        <end position="345"/>
    </location>
</feature>
<evidence type="ECO:0000256" key="2">
    <source>
        <dbReference type="ARBA" id="ARBA00022679"/>
    </source>
</evidence>
<dbReference type="Gramene" id="OMERI12G05660.1">
    <property type="protein sequence ID" value="OMERI12G05660.1"/>
    <property type="gene ID" value="OMERI12G05660"/>
</dbReference>
<sequence length="349" mass="38206">MASPRTPPQDGGAAIGPVPFKDFITGSAAVPERPTPAEEHAGVVSALPSYPKLDLRCYQGTWLNARVVPGIIAAQRGLAPRRGDIVVASPAKCGTTWLIAHAFATVSRGAHPPPPFLEGGFGEGWGSVINALPSPRIVYTHMQHAALPPSITDNPDCKVVYICRFGQSSSHLSIYVLIRYSKSIHREPKDMLVSAWHFARVVAPSLPFHELFESACESKFPTGAIWDHILGYWNASKASPEKVLFLLYEDMLRDPITNVRKLAAFLVQPFSLAEEDIGLVTDIVGLCSFERMKSLKVNKTGEASSVFPNASYFRRGTEGDWKNHMTVEMAQRFDGIIREKLHGSGLVFA</sequence>
<dbReference type="Proteomes" id="UP000008021">
    <property type="component" value="Chromosome 12"/>
</dbReference>
<dbReference type="PANTHER" id="PTHR11783">
    <property type="entry name" value="SULFOTRANSFERASE SULT"/>
    <property type="match status" value="1"/>
</dbReference>
<accession>A0A0E0FB47</accession>
<dbReference type="HOGENOM" id="CLU_027239_0_1_1"/>